<dbReference type="Proteomes" id="UP001346149">
    <property type="component" value="Unassembled WGS sequence"/>
</dbReference>
<evidence type="ECO:0000256" key="3">
    <source>
        <dbReference type="ARBA" id="ARBA00009592"/>
    </source>
</evidence>
<dbReference type="PANTHER" id="PTHR32093">
    <property type="entry name" value="LEUCINE-RICH REPEAT EXTENSIN-LIKE PROTEIN 3-RELATED"/>
    <property type="match status" value="1"/>
</dbReference>
<name>A0AAN7LIG9_TRANT</name>
<organism evidence="17 18">
    <name type="scientific">Trapa natans</name>
    <name type="common">Water chestnut</name>
    <dbReference type="NCBI Taxonomy" id="22666"/>
    <lineage>
        <taxon>Eukaryota</taxon>
        <taxon>Viridiplantae</taxon>
        <taxon>Streptophyta</taxon>
        <taxon>Embryophyta</taxon>
        <taxon>Tracheophyta</taxon>
        <taxon>Spermatophyta</taxon>
        <taxon>Magnoliopsida</taxon>
        <taxon>eudicotyledons</taxon>
        <taxon>Gunneridae</taxon>
        <taxon>Pentapetalae</taxon>
        <taxon>rosids</taxon>
        <taxon>malvids</taxon>
        <taxon>Myrtales</taxon>
        <taxon>Lythraceae</taxon>
        <taxon>Trapa</taxon>
    </lineage>
</organism>
<evidence type="ECO:0000256" key="9">
    <source>
        <dbReference type="ARBA" id="ARBA00022737"/>
    </source>
</evidence>
<evidence type="ECO:0000256" key="10">
    <source>
        <dbReference type="ARBA" id="ARBA00022989"/>
    </source>
</evidence>
<dbReference type="GO" id="GO:0071555">
    <property type="term" value="P:cell wall organization"/>
    <property type="evidence" value="ECO:0007669"/>
    <property type="project" value="UniProtKB-KW"/>
</dbReference>
<comment type="caution">
    <text evidence="17">The sequence shown here is derived from an EMBL/GenBank/DDBJ whole genome shotgun (WGS) entry which is preliminary data.</text>
</comment>
<evidence type="ECO:0000259" key="16">
    <source>
        <dbReference type="Pfam" id="PF08263"/>
    </source>
</evidence>
<evidence type="ECO:0000256" key="8">
    <source>
        <dbReference type="ARBA" id="ARBA00022729"/>
    </source>
</evidence>
<evidence type="ECO:0000256" key="12">
    <source>
        <dbReference type="ARBA" id="ARBA00023180"/>
    </source>
</evidence>
<evidence type="ECO:0000256" key="14">
    <source>
        <dbReference type="ARBA" id="ARBA00023316"/>
    </source>
</evidence>
<evidence type="ECO:0000256" key="11">
    <source>
        <dbReference type="ARBA" id="ARBA00023136"/>
    </source>
</evidence>
<keyword evidence="6" id="KW-0433">Leucine-rich repeat</keyword>
<keyword evidence="8" id="KW-0732">Signal</keyword>
<dbReference type="FunFam" id="3.80.10.10:FF:000041">
    <property type="entry name" value="LRR receptor-like serine/threonine-protein kinase ERECTA"/>
    <property type="match status" value="1"/>
</dbReference>
<dbReference type="Pfam" id="PF00560">
    <property type="entry name" value="LRR_1"/>
    <property type="match status" value="3"/>
</dbReference>
<dbReference type="PANTHER" id="PTHR32093:SF121">
    <property type="entry name" value="LEUCINE-RICH REPEAT EXTENSIN-LIKE PROTEIN 6"/>
    <property type="match status" value="1"/>
</dbReference>
<evidence type="ECO:0000256" key="4">
    <source>
        <dbReference type="ARBA" id="ARBA00022512"/>
    </source>
</evidence>
<keyword evidence="11" id="KW-0472">Membrane</keyword>
<keyword evidence="12" id="KW-0325">Glycoprotein</keyword>
<keyword evidence="10" id="KW-1133">Transmembrane helix</keyword>
<dbReference type="EMBL" id="JAXQNO010000015">
    <property type="protein sequence ID" value="KAK4783683.1"/>
    <property type="molecule type" value="Genomic_DNA"/>
</dbReference>
<dbReference type="InterPro" id="IPR001611">
    <property type="entry name" value="Leu-rich_rpt"/>
</dbReference>
<sequence>MASTSSLDKMLKFTILNPPQRLTLWVILSTLLLLTKPSYQQLPYSSYPSNYHFQNPRLEKAYIALQAWKLTFIEDPKNLTANWCGPDVCNYTGVFCAPAPDDPTVTTVAGIDLNSGNISGWIHDDLSLLCDVALIHLNSNRFFGTIPFSFRDLKLLYELDVSNNKLSGGFPNVILWIPSLKYFDIRFNQYSGTIPTEVFDLKLDALFINNNNFTSAFPKNIGNFQGSVIVLANNNFGGCLPSSISKMAATLNEVVFINSGLTGCLPPEIGSLTQVTVFDVSFNNLVGKLPETIGKMKSLEQLNVAHNRLSGEISESICTLPKLENFTFSDNYFCTEPPVCLWLKEKNDTRNCIPYRPEQRPPYECEAFYKHPVDCSSYGCWPKSPPPSRPPPVHYYP</sequence>
<accession>A0AAN7LIG9</accession>
<dbReference type="Gene3D" id="3.80.10.10">
    <property type="entry name" value="Ribonuclease Inhibitor"/>
    <property type="match status" value="2"/>
</dbReference>
<evidence type="ECO:0000313" key="18">
    <source>
        <dbReference type="Proteomes" id="UP001346149"/>
    </source>
</evidence>
<evidence type="ECO:0000256" key="6">
    <source>
        <dbReference type="ARBA" id="ARBA00022614"/>
    </source>
</evidence>
<reference evidence="17 18" key="1">
    <citation type="journal article" date="2023" name="Hortic Res">
        <title>Pangenome of water caltrop reveals structural variations and asymmetric subgenome divergence after allopolyploidization.</title>
        <authorList>
            <person name="Zhang X."/>
            <person name="Chen Y."/>
            <person name="Wang L."/>
            <person name="Yuan Y."/>
            <person name="Fang M."/>
            <person name="Shi L."/>
            <person name="Lu R."/>
            <person name="Comes H.P."/>
            <person name="Ma Y."/>
            <person name="Chen Y."/>
            <person name="Huang G."/>
            <person name="Zhou Y."/>
            <person name="Zheng Z."/>
            <person name="Qiu Y."/>
        </authorList>
    </citation>
    <scope>NUCLEOTIDE SEQUENCE [LARGE SCALE GENOMIC DNA]</scope>
    <source>
        <strain evidence="17">F231</strain>
    </source>
</reference>
<dbReference type="Pfam" id="PF08263">
    <property type="entry name" value="LRRNT_2"/>
    <property type="match status" value="1"/>
</dbReference>
<keyword evidence="9" id="KW-0677">Repeat</keyword>
<dbReference type="InterPro" id="IPR051582">
    <property type="entry name" value="LRR_extensin-like_regulator"/>
</dbReference>
<feature type="domain" description="Leucine-rich repeat-containing N-terminal plant-type" evidence="16">
    <location>
        <begin position="64"/>
        <end position="96"/>
    </location>
</feature>
<gene>
    <name evidence="17" type="ORF">SAY86_008057</name>
</gene>
<keyword evidence="14" id="KW-0961">Cell wall biogenesis/degradation</keyword>
<comment type="subcellular location">
    <subcellularLocation>
        <location evidence="2">Membrane</location>
        <topology evidence="2">Single-pass type I membrane protein</topology>
    </subcellularLocation>
    <subcellularLocation>
        <location evidence="1">Secreted</location>
        <location evidence="1">Cell wall</location>
    </subcellularLocation>
</comment>
<evidence type="ECO:0000256" key="5">
    <source>
        <dbReference type="ARBA" id="ARBA00022525"/>
    </source>
</evidence>
<evidence type="ECO:0000256" key="1">
    <source>
        <dbReference type="ARBA" id="ARBA00004191"/>
    </source>
</evidence>
<keyword evidence="5" id="KW-0964">Secreted</keyword>
<dbReference type="InterPro" id="IPR032675">
    <property type="entry name" value="LRR_dom_sf"/>
</dbReference>
<dbReference type="GO" id="GO:0016020">
    <property type="term" value="C:membrane"/>
    <property type="evidence" value="ECO:0007669"/>
    <property type="project" value="UniProtKB-SubCell"/>
</dbReference>
<evidence type="ECO:0000313" key="17">
    <source>
        <dbReference type="EMBL" id="KAK4783683.1"/>
    </source>
</evidence>
<dbReference type="SUPFAM" id="SSF52058">
    <property type="entry name" value="L domain-like"/>
    <property type="match status" value="1"/>
</dbReference>
<keyword evidence="13" id="KW-0379">Hydroxylation</keyword>
<evidence type="ECO:0000256" key="13">
    <source>
        <dbReference type="ARBA" id="ARBA00023278"/>
    </source>
</evidence>
<evidence type="ECO:0000256" key="2">
    <source>
        <dbReference type="ARBA" id="ARBA00004479"/>
    </source>
</evidence>
<proteinExistence type="inferred from homology"/>
<comment type="similarity">
    <text evidence="3">Belongs to the RLP family.</text>
</comment>
<keyword evidence="4" id="KW-0134">Cell wall</keyword>
<evidence type="ECO:0000256" key="15">
    <source>
        <dbReference type="ARBA" id="ARBA00041871"/>
    </source>
</evidence>
<keyword evidence="18" id="KW-1185">Reference proteome</keyword>
<protein>
    <recommendedName>
        <fullName evidence="15">Cell wall hydroxyproline-rich glycoprotein</fullName>
    </recommendedName>
</protein>
<evidence type="ECO:0000256" key="7">
    <source>
        <dbReference type="ARBA" id="ARBA00022692"/>
    </source>
</evidence>
<dbReference type="InterPro" id="IPR013210">
    <property type="entry name" value="LRR_N_plant-typ"/>
</dbReference>
<dbReference type="FunFam" id="3.80.10.10:FF:000224">
    <property type="entry name" value="Leucine-rich repeat extensin-like protein 1"/>
    <property type="match status" value="1"/>
</dbReference>
<keyword evidence="7" id="KW-0812">Transmembrane</keyword>
<dbReference type="AlphaFoldDB" id="A0AAN7LIG9"/>